<protein>
    <submittedName>
        <fullName evidence="1">Uncharacterized protein</fullName>
    </submittedName>
</protein>
<gene>
    <name evidence="1" type="ORF">NPIL_547001</name>
</gene>
<dbReference type="AlphaFoldDB" id="A0A8X6TC15"/>
<evidence type="ECO:0000313" key="2">
    <source>
        <dbReference type="Proteomes" id="UP000887013"/>
    </source>
</evidence>
<name>A0A8X6TC15_NEPPI</name>
<dbReference type="EMBL" id="BMAW01055133">
    <property type="protein sequence ID" value="GFS99412.1"/>
    <property type="molecule type" value="Genomic_DNA"/>
</dbReference>
<accession>A0A8X6TC15</accession>
<sequence length="97" mass="11705">MVFLENLLRFLQKEFTKKVNYKMIFFELKQITQRGEHIVNFVVGLYLNDNDFIFEGCDTSDHICRYHLPLQHKRFMAIAHKMKGIDGPFILLWMLEH</sequence>
<evidence type="ECO:0000313" key="1">
    <source>
        <dbReference type="EMBL" id="GFS99412.1"/>
    </source>
</evidence>
<dbReference type="OrthoDB" id="10664592at2759"/>
<dbReference type="Proteomes" id="UP000887013">
    <property type="component" value="Unassembled WGS sequence"/>
</dbReference>
<organism evidence="1 2">
    <name type="scientific">Nephila pilipes</name>
    <name type="common">Giant wood spider</name>
    <name type="synonym">Nephila maculata</name>
    <dbReference type="NCBI Taxonomy" id="299642"/>
    <lineage>
        <taxon>Eukaryota</taxon>
        <taxon>Metazoa</taxon>
        <taxon>Ecdysozoa</taxon>
        <taxon>Arthropoda</taxon>
        <taxon>Chelicerata</taxon>
        <taxon>Arachnida</taxon>
        <taxon>Araneae</taxon>
        <taxon>Araneomorphae</taxon>
        <taxon>Entelegynae</taxon>
        <taxon>Araneoidea</taxon>
        <taxon>Nephilidae</taxon>
        <taxon>Nephila</taxon>
    </lineage>
</organism>
<proteinExistence type="predicted"/>
<keyword evidence="2" id="KW-1185">Reference proteome</keyword>
<reference evidence="1" key="1">
    <citation type="submission" date="2020-08" db="EMBL/GenBank/DDBJ databases">
        <title>Multicomponent nature underlies the extraordinary mechanical properties of spider dragline silk.</title>
        <authorList>
            <person name="Kono N."/>
            <person name="Nakamura H."/>
            <person name="Mori M."/>
            <person name="Yoshida Y."/>
            <person name="Ohtoshi R."/>
            <person name="Malay A.D."/>
            <person name="Moran D.A.P."/>
            <person name="Tomita M."/>
            <person name="Numata K."/>
            <person name="Arakawa K."/>
        </authorList>
    </citation>
    <scope>NUCLEOTIDE SEQUENCE</scope>
</reference>
<comment type="caution">
    <text evidence="1">The sequence shown here is derived from an EMBL/GenBank/DDBJ whole genome shotgun (WGS) entry which is preliminary data.</text>
</comment>